<evidence type="ECO:0000256" key="4">
    <source>
        <dbReference type="ARBA" id="ARBA00022989"/>
    </source>
</evidence>
<gene>
    <name evidence="10" type="ORF">SAMN05421672_101162</name>
</gene>
<keyword evidence="6" id="KW-0175">Coiled coil</keyword>
<keyword evidence="3 8" id="KW-0732">Signal</keyword>
<dbReference type="Pfam" id="PF08239">
    <property type="entry name" value="SH3_3"/>
    <property type="match status" value="1"/>
</dbReference>
<sequence>MYMSRHPSARSLSFSRRALGGVFGLLALGVVSQVQAAPADRWVNDSLNTFVRSGPTDGYRIVGALKSGQKVTLLTTQGTYSQIRTESGETVWIPSRDLQDSPSQFERLPALEQEVTDLRERLGGIENTWKTRVQGMQETLDSRKALIDELEAQRKALSAELAQAQADLRTARERLGDEKNQLLMDYMVYGGGIAGAGLLLGLVLPALTRGRKRNDRWF</sequence>
<evidence type="ECO:0000256" key="6">
    <source>
        <dbReference type="SAM" id="Coils"/>
    </source>
</evidence>
<evidence type="ECO:0000256" key="5">
    <source>
        <dbReference type="ARBA" id="ARBA00023136"/>
    </source>
</evidence>
<feature type="transmembrane region" description="Helical" evidence="7">
    <location>
        <begin position="186"/>
        <end position="207"/>
    </location>
</feature>
<feature type="signal peptide" evidence="8">
    <location>
        <begin position="1"/>
        <end position="36"/>
    </location>
</feature>
<evidence type="ECO:0000256" key="2">
    <source>
        <dbReference type="ARBA" id="ARBA00022692"/>
    </source>
</evidence>
<dbReference type="Proteomes" id="UP000186079">
    <property type="component" value="Unassembled WGS sequence"/>
</dbReference>
<keyword evidence="2 7" id="KW-0812">Transmembrane</keyword>
<evidence type="ECO:0000256" key="8">
    <source>
        <dbReference type="SAM" id="SignalP"/>
    </source>
</evidence>
<dbReference type="GO" id="GO:0016020">
    <property type="term" value="C:membrane"/>
    <property type="evidence" value="ECO:0007669"/>
    <property type="project" value="UniProtKB-SubCell"/>
</dbReference>
<dbReference type="PROSITE" id="PS51781">
    <property type="entry name" value="SH3B"/>
    <property type="match status" value="1"/>
</dbReference>
<dbReference type="NCBIfam" id="TIGR04211">
    <property type="entry name" value="SH3_and_anchor"/>
    <property type="match status" value="1"/>
</dbReference>
<dbReference type="InterPro" id="IPR003646">
    <property type="entry name" value="SH3-like_bac-type"/>
</dbReference>
<comment type="subcellular location">
    <subcellularLocation>
        <location evidence="1">Membrane</location>
        <topology evidence="1">Single-pass membrane protein</topology>
    </subcellularLocation>
</comment>
<accession>A0A1N6N870</accession>
<dbReference type="InterPro" id="IPR016476">
    <property type="entry name" value="SH3_dom_pro"/>
</dbReference>
<feature type="coiled-coil region" evidence="6">
    <location>
        <begin position="108"/>
        <end position="181"/>
    </location>
</feature>
<protein>
    <submittedName>
        <fullName evidence="10">SH3 domain protein</fullName>
    </submittedName>
</protein>
<dbReference type="EMBL" id="FTMC01000001">
    <property type="protein sequence ID" value="SIP88245.1"/>
    <property type="molecule type" value="Genomic_DNA"/>
</dbReference>
<organism evidence="10 11">
    <name type="scientific">Pseudomonas flexibilis</name>
    <dbReference type="NCBI Taxonomy" id="706570"/>
    <lineage>
        <taxon>Bacteria</taxon>
        <taxon>Pseudomonadati</taxon>
        <taxon>Pseudomonadota</taxon>
        <taxon>Gammaproteobacteria</taxon>
        <taxon>Pseudomonadales</taxon>
        <taxon>Pseudomonadaceae</taxon>
        <taxon>Pseudomonas</taxon>
    </lineage>
</organism>
<dbReference type="Gene3D" id="2.30.30.40">
    <property type="entry name" value="SH3 Domains"/>
    <property type="match status" value="1"/>
</dbReference>
<evidence type="ECO:0000313" key="11">
    <source>
        <dbReference type="Proteomes" id="UP000186079"/>
    </source>
</evidence>
<feature type="chain" id="PRO_5010162616" evidence="8">
    <location>
        <begin position="37"/>
        <end position="218"/>
    </location>
</feature>
<evidence type="ECO:0000313" key="10">
    <source>
        <dbReference type="EMBL" id="SIP88245.1"/>
    </source>
</evidence>
<proteinExistence type="predicted"/>
<keyword evidence="5 7" id="KW-0472">Membrane</keyword>
<dbReference type="AlphaFoldDB" id="A0A1N6N870"/>
<dbReference type="SMART" id="SM00287">
    <property type="entry name" value="SH3b"/>
    <property type="match status" value="1"/>
</dbReference>
<evidence type="ECO:0000256" key="7">
    <source>
        <dbReference type="SAM" id="Phobius"/>
    </source>
</evidence>
<dbReference type="PIRSF" id="PIRSF006158">
    <property type="entry name" value="UCP006158_SH3"/>
    <property type="match status" value="1"/>
</dbReference>
<dbReference type="Gene3D" id="1.10.287.1490">
    <property type="match status" value="1"/>
</dbReference>
<evidence type="ECO:0000259" key="9">
    <source>
        <dbReference type="PROSITE" id="PS51781"/>
    </source>
</evidence>
<evidence type="ECO:0000256" key="3">
    <source>
        <dbReference type="ARBA" id="ARBA00022729"/>
    </source>
</evidence>
<keyword evidence="4 7" id="KW-1133">Transmembrane helix</keyword>
<name>A0A1N6N870_9PSED</name>
<evidence type="ECO:0000256" key="1">
    <source>
        <dbReference type="ARBA" id="ARBA00004167"/>
    </source>
</evidence>
<feature type="domain" description="SH3b" evidence="9">
    <location>
        <begin position="38"/>
        <end position="102"/>
    </location>
</feature>
<reference evidence="10 11" key="1">
    <citation type="submission" date="2017-01" db="EMBL/GenBank/DDBJ databases">
        <authorList>
            <person name="Mah S.A."/>
            <person name="Swanson W.J."/>
            <person name="Moy G.W."/>
            <person name="Vacquier V.D."/>
        </authorList>
    </citation>
    <scope>NUCLEOTIDE SEQUENCE [LARGE SCALE GENOMIC DNA]</scope>
    <source>
        <strain evidence="10 11">ATCC 29606</strain>
    </source>
</reference>